<keyword evidence="3" id="KW-1185">Reference proteome</keyword>
<accession>A0ABY9TAF5</accession>
<name>A0ABY9TAF5_BREBE</name>
<feature type="transmembrane region" description="Helical" evidence="1">
    <location>
        <begin position="113"/>
        <end position="131"/>
    </location>
</feature>
<evidence type="ECO:0000313" key="3">
    <source>
        <dbReference type="Proteomes" id="UP001256827"/>
    </source>
</evidence>
<feature type="transmembrane region" description="Helical" evidence="1">
    <location>
        <begin position="13"/>
        <end position="31"/>
    </location>
</feature>
<reference evidence="2 3" key="1">
    <citation type="submission" date="2023-09" db="EMBL/GenBank/DDBJ databases">
        <title>Complete Genome and Methylome dissection of Bacillus brevis NEB573 original source of BbsI restriction endonuclease.</title>
        <authorList>
            <person name="Fomenkov A."/>
            <person name="Roberts R.D."/>
        </authorList>
    </citation>
    <scope>NUCLEOTIDE SEQUENCE [LARGE SCALE GENOMIC DNA]</scope>
    <source>
        <strain evidence="2 3">NEB573</strain>
    </source>
</reference>
<evidence type="ECO:0000256" key="1">
    <source>
        <dbReference type="SAM" id="Phobius"/>
    </source>
</evidence>
<evidence type="ECO:0000313" key="2">
    <source>
        <dbReference type="EMBL" id="WNC16161.1"/>
    </source>
</evidence>
<protein>
    <submittedName>
        <fullName evidence="2">Uncharacterized protein</fullName>
    </submittedName>
</protein>
<gene>
    <name evidence="2" type="ORF">RGB73_07535</name>
</gene>
<dbReference type="Proteomes" id="UP001256827">
    <property type="component" value="Chromosome"/>
</dbReference>
<proteinExistence type="predicted"/>
<keyword evidence="1" id="KW-0812">Transmembrane</keyword>
<dbReference type="EMBL" id="CP134050">
    <property type="protein sequence ID" value="WNC16161.1"/>
    <property type="molecule type" value="Genomic_DNA"/>
</dbReference>
<feature type="transmembrane region" description="Helical" evidence="1">
    <location>
        <begin position="137"/>
        <end position="155"/>
    </location>
</feature>
<sequence length="175" mass="20494">MYSLPQIHVESKTYWQLIAIVIGLFCTLALWHGYRDELSQFTLESSSERSILTGIMYRVENDKVVDGEETDEFTFLTSQGSLKRTLAREEGNHRELLAVQQEIHSIVQKGNQIVFSVIMLVYIWLCWSILRKYPLEAYLRFLPAMLSYYFVVSVWHDWHDIQQSAEDVSVLLARL</sequence>
<dbReference type="RefSeq" id="WP_310770585.1">
    <property type="nucleotide sequence ID" value="NZ_CP134050.1"/>
</dbReference>
<keyword evidence="1" id="KW-0472">Membrane</keyword>
<keyword evidence="1" id="KW-1133">Transmembrane helix</keyword>
<organism evidence="2 3">
    <name type="scientific">Brevibacillus brevis</name>
    <name type="common">Bacillus brevis</name>
    <dbReference type="NCBI Taxonomy" id="1393"/>
    <lineage>
        <taxon>Bacteria</taxon>
        <taxon>Bacillati</taxon>
        <taxon>Bacillota</taxon>
        <taxon>Bacilli</taxon>
        <taxon>Bacillales</taxon>
        <taxon>Paenibacillaceae</taxon>
        <taxon>Brevibacillus</taxon>
    </lineage>
</organism>